<dbReference type="RefSeq" id="WP_290704182.1">
    <property type="nucleotide sequence ID" value="NZ_BAAAVS010000011.1"/>
</dbReference>
<protein>
    <recommendedName>
        <fullName evidence="2">D-alanyl-D-alanine carboxypeptidase-like core domain-containing protein</fullName>
    </recommendedName>
</protein>
<dbReference type="InterPro" id="IPR009045">
    <property type="entry name" value="Zn_M74/Hedgehog-like"/>
</dbReference>
<organism evidence="3 4">
    <name type="scientific">Gordonia defluvii</name>
    <dbReference type="NCBI Taxonomy" id="283718"/>
    <lineage>
        <taxon>Bacteria</taxon>
        <taxon>Bacillati</taxon>
        <taxon>Actinomycetota</taxon>
        <taxon>Actinomycetes</taxon>
        <taxon>Mycobacteriales</taxon>
        <taxon>Gordoniaceae</taxon>
        <taxon>Gordonia</taxon>
    </lineage>
</organism>
<dbReference type="InterPro" id="IPR052179">
    <property type="entry name" value="DD-CPase-like"/>
</dbReference>
<feature type="signal peptide" evidence="1">
    <location>
        <begin position="1"/>
        <end position="24"/>
    </location>
</feature>
<evidence type="ECO:0000313" key="3">
    <source>
        <dbReference type="EMBL" id="GAA3026831.1"/>
    </source>
</evidence>
<comment type="caution">
    <text evidence="3">The sequence shown here is derived from an EMBL/GenBank/DDBJ whole genome shotgun (WGS) entry which is preliminary data.</text>
</comment>
<dbReference type="PANTHER" id="PTHR34385:SF1">
    <property type="entry name" value="PEPTIDOGLYCAN L-ALANYL-D-GLUTAMATE ENDOPEPTIDASE CWLK"/>
    <property type="match status" value="1"/>
</dbReference>
<evidence type="ECO:0000259" key="2">
    <source>
        <dbReference type="Pfam" id="PF02557"/>
    </source>
</evidence>
<dbReference type="PANTHER" id="PTHR34385">
    <property type="entry name" value="D-ALANYL-D-ALANINE CARBOXYPEPTIDASE"/>
    <property type="match status" value="1"/>
</dbReference>
<dbReference type="EMBL" id="BAAAVS010000011">
    <property type="protein sequence ID" value="GAA3026831.1"/>
    <property type="molecule type" value="Genomic_DNA"/>
</dbReference>
<dbReference type="Gene3D" id="3.30.1380.10">
    <property type="match status" value="1"/>
</dbReference>
<evidence type="ECO:0000313" key="4">
    <source>
        <dbReference type="Proteomes" id="UP001501035"/>
    </source>
</evidence>
<sequence>MPSRRSTAAVLATVTALAVPAAAAADAAPAPTGGLTPQLTAAFQNARSHAQREGVALWITSGKRSWAEQDQMWREGIRTYGSPAVARRWVLPPGESSHVTGRAIDVGPLAGAQWLARTGPRWGLCRTYANEWWHFEVAPTPCPRMRPDAAHH</sequence>
<dbReference type="Proteomes" id="UP001501035">
    <property type="component" value="Unassembled WGS sequence"/>
</dbReference>
<dbReference type="Pfam" id="PF02557">
    <property type="entry name" value="VanY"/>
    <property type="match status" value="1"/>
</dbReference>
<keyword evidence="4" id="KW-1185">Reference proteome</keyword>
<accession>A0ABP6L1B9</accession>
<keyword evidence="1" id="KW-0732">Signal</keyword>
<name>A0ABP6L1B9_9ACTN</name>
<gene>
    <name evidence="3" type="ORF">GCM10010528_05620</name>
</gene>
<dbReference type="CDD" id="cd14846">
    <property type="entry name" value="Peptidase_M15_like"/>
    <property type="match status" value="1"/>
</dbReference>
<feature type="chain" id="PRO_5045866643" description="D-alanyl-D-alanine carboxypeptidase-like core domain-containing protein" evidence="1">
    <location>
        <begin position="25"/>
        <end position="152"/>
    </location>
</feature>
<evidence type="ECO:0000256" key="1">
    <source>
        <dbReference type="SAM" id="SignalP"/>
    </source>
</evidence>
<reference evidence="4" key="1">
    <citation type="journal article" date="2019" name="Int. J. Syst. Evol. Microbiol.">
        <title>The Global Catalogue of Microorganisms (GCM) 10K type strain sequencing project: providing services to taxonomists for standard genome sequencing and annotation.</title>
        <authorList>
            <consortium name="The Broad Institute Genomics Platform"/>
            <consortium name="The Broad Institute Genome Sequencing Center for Infectious Disease"/>
            <person name="Wu L."/>
            <person name="Ma J."/>
        </authorList>
    </citation>
    <scope>NUCLEOTIDE SEQUENCE [LARGE SCALE GENOMIC DNA]</scope>
    <source>
        <strain evidence="4">JCM 14234</strain>
    </source>
</reference>
<proteinExistence type="predicted"/>
<dbReference type="SUPFAM" id="SSF55166">
    <property type="entry name" value="Hedgehog/DD-peptidase"/>
    <property type="match status" value="1"/>
</dbReference>
<feature type="domain" description="D-alanyl-D-alanine carboxypeptidase-like core" evidence="2">
    <location>
        <begin position="35"/>
        <end position="110"/>
    </location>
</feature>
<dbReference type="InterPro" id="IPR003709">
    <property type="entry name" value="VanY-like_core_dom"/>
</dbReference>